<dbReference type="AlphaFoldDB" id="A0A0E9QPL7"/>
<organism evidence="1">
    <name type="scientific">Anguilla anguilla</name>
    <name type="common">European freshwater eel</name>
    <name type="synonym">Muraena anguilla</name>
    <dbReference type="NCBI Taxonomy" id="7936"/>
    <lineage>
        <taxon>Eukaryota</taxon>
        <taxon>Metazoa</taxon>
        <taxon>Chordata</taxon>
        <taxon>Craniata</taxon>
        <taxon>Vertebrata</taxon>
        <taxon>Euteleostomi</taxon>
        <taxon>Actinopterygii</taxon>
        <taxon>Neopterygii</taxon>
        <taxon>Teleostei</taxon>
        <taxon>Anguilliformes</taxon>
        <taxon>Anguillidae</taxon>
        <taxon>Anguilla</taxon>
    </lineage>
</organism>
<reference evidence="1" key="2">
    <citation type="journal article" date="2015" name="Fish Shellfish Immunol.">
        <title>Early steps in the European eel (Anguilla anguilla)-Vibrio vulnificus interaction in the gills: Role of the RtxA13 toxin.</title>
        <authorList>
            <person name="Callol A."/>
            <person name="Pajuelo D."/>
            <person name="Ebbesson L."/>
            <person name="Teles M."/>
            <person name="MacKenzie S."/>
            <person name="Amaro C."/>
        </authorList>
    </citation>
    <scope>NUCLEOTIDE SEQUENCE</scope>
</reference>
<evidence type="ECO:0000313" key="1">
    <source>
        <dbReference type="EMBL" id="JAH18118.1"/>
    </source>
</evidence>
<sequence length="37" mass="4288">MTCSLCQLLKIRTLLHHTKLQAPESETYSTAHFYHQG</sequence>
<accession>A0A0E9QPL7</accession>
<dbReference type="EMBL" id="GBXM01090459">
    <property type="protein sequence ID" value="JAH18118.1"/>
    <property type="molecule type" value="Transcribed_RNA"/>
</dbReference>
<protein>
    <submittedName>
        <fullName evidence="1">Uncharacterized protein</fullName>
    </submittedName>
</protein>
<proteinExistence type="predicted"/>
<reference evidence="1" key="1">
    <citation type="submission" date="2014-11" db="EMBL/GenBank/DDBJ databases">
        <authorList>
            <person name="Amaro Gonzalez C."/>
        </authorList>
    </citation>
    <scope>NUCLEOTIDE SEQUENCE</scope>
</reference>
<name>A0A0E9QPL7_ANGAN</name>